<dbReference type="Pfam" id="PF04238">
    <property type="entry name" value="DUF420"/>
    <property type="match status" value="1"/>
</dbReference>
<dbReference type="Proteomes" id="UP000094056">
    <property type="component" value="Unassembled WGS sequence"/>
</dbReference>
<evidence type="ECO:0000313" key="2">
    <source>
        <dbReference type="EMBL" id="ODS31687.1"/>
    </source>
</evidence>
<feature type="transmembrane region" description="Helical" evidence="1">
    <location>
        <begin position="172"/>
        <end position="189"/>
    </location>
</feature>
<sequence>MKEFLAKPGFLGTYGTIGTDLSYLLAVLFTALFLVGWYMAKRHQGNRHHFLVLYSMSAMIVYFFFYYLTRKFGVLALEGKEGFGGPEWIYTYIFKPILTTHILLVIIGLVMAVYMIVLGFRASFKESGKRLLKEVELRAKRKNFYVALSTTVVVLGLLTVIRCRTLRCVEVYVSVILFVVMVFFLEKIVERLLPDGAKRHRFLGRCTMVIYLIVLFTTTLTYFLLYVLYQPQLPEV</sequence>
<evidence type="ECO:0000256" key="1">
    <source>
        <dbReference type="SAM" id="Phobius"/>
    </source>
</evidence>
<proteinExistence type="predicted"/>
<dbReference type="EMBL" id="MAYW01000101">
    <property type="protein sequence ID" value="ODS31687.1"/>
    <property type="molecule type" value="Genomic_DNA"/>
</dbReference>
<dbReference type="InterPro" id="IPR007352">
    <property type="entry name" value="DUF420"/>
</dbReference>
<feature type="transmembrane region" description="Helical" evidence="1">
    <location>
        <begin position="89"/>
        <end position="122"/>
    </location>
</feature>
<keyword evidence="1" id="KW-0812">Transmembrane</keyword>
<keyword evidence="1" id="KW-0472">Membrane</keyword>
<keyword evidence="1" id="KW-1133">Transmembrane helix</keyword>
<dbReference type="PATRIC" id="fig|1872076.5.peg.3806"/>
<comment type="caution">
    <text evidence="2">The sequence shown here is derived from an EMBL/GenBank/DDBJ whole genome shotgun (WGS) entry which is preliminary data.</text>
</comment>
<accession>A0A1E3X7T1</accession>
<dbReference type="AlphaFoldDB" id="A0A1E3X7T1"/>
<reference evidence="2 3" key="1">
    <citation type="submission" date="2016-07" db="EMBL/GenBank/DDBJ databases">
        <title>Draft genome of Scalindua rubra, obtained from a brine-seawater interface in the Red Sea, sheds light on salt adaptation in anammox bacteria.</title>
        <authorList>
            <person name="Speth D.R."/>
            <person name="Lagkouvardos I."/>
            <person name="Wang Y."/>
            <person name="Qian P.-Y."/>
            <person name="Dutilh B.E."/>
            <person name="Jetten M.S."/>
        </authorList>
    </citation>
    <scope>NUCLEOTIDE SEQUENCE [LARGE SCALE GENOMIC DNA]</scope>
    <source>
        <strain evidence="2">BSI-1</strain>
    </source>
</reference>
<evidence type="ECO:0008006" key="4">
    <source>
        <dbReference type="Google" id="ProtNLM"/>
    </source>
</evidence>
<organism evidence="2 3">
    <name type="scientific">Candidatus Scalindua rubra</name>
    <dbReference type="NCBI Taxonomy" id="1872076"/>
    <lineage>
        <taxon>Bacteria</taxon>
        <taxon>Pseudomonadati</taxon>
        <taxon>Planctomycetota</taxon>
        <taxon>Candidatus Brocadiia</taxon>
        <taxon>Candidatus Brocadiales</taxon>
        <taxon>Candidatus Scalinduaceae</taxon>
        <taxon>Candidatus Scalindua</taxon>
    </lineage>
</organism>
<feature type="transmembrane region" description="Helical" evidence="1">
    <location>
        <begin position="20"/>
        <end position="39"/>
    </location>
</feature>
<feature type="transmembrane region" description="Helical" evidence="1">
    <location>
        <begin position="51"/>
        <end position="69"/>
    </location>
</feature>
<dbReference type="PANTHER" id="PTHR37692:SF1">
    <property type="entry name" value="DUF420 DOMAIN-CONTAINING PROTEIN"/>
    <property type="match status" value="1"/>
</dbReference>
<dbReference type="PANTHER" id="PTHR37692">
    <property type="entry name" value="HYPOTHETICAL MEMBRANE SPANNING PROTEIN"/>
    <property type="match status" value="1"/>
</dbReference>
<name>A0A1E3X7T1_9BACT</name>
<feature type="transmembrane region" description="Helical" evidence="1">
    <location>
        <begin position="143"/>
        <end position="160"/>
    </location>
</feature>
<protein>
    <recommendedName>
        <fullName evidence="4">DUF420 domain-containing protein</fullName>
    </recommendedName>
</protein>
<evidence type="ECO:0000313" key="3">
    <source>
        <dbReference type="Proteomes" id="UP000094056"/>
    </source>
</evidence>
<gene>
    <name evidence="2" type="ORF">SCARUB_03204</name>
</gene>
<feature type="transmembrane region" description="Helical" evidence="1">
    <location>
        <begin position="209"/>
        <end position="229"/>
    </location>
</feature>